<evidence type="ECO:0000313" key="1">
    <source>
        <dbReference type="EMBL" id="SJZ45747.1"/>
    </source>
</evidence>
<dbReference type="Proteomes" id="UP000190065">
    <property type="component" value="Unassembled WGS sequence"/>
</dbReference>
<dbReference type="AlphaFoldDB" id="A0A1T4KTW5"/>
<name>A0A1T4KTW5_9BACT</name>
<protein>
    <submittedName>
        <fullName evidence="1">Uncharacterized protein</fullName>
    </submittedName>
</protein>
<reference evidence="1 2" key="1">
    <citation type="submission" date="2017-02" db="EMBL/GenBank/DDBJ databases">
        <authorList>
            <person name="Peterson S.W."/>
        </authorList>
    </citation>
    <scope>NUCLEOTIDE SEQUENCE [LARGE SCALE GENOMIC DNA]</scope>
    <source>
        <strain evidence="1 2">ATCC 43324</strain>
    </source>
</reference>
<dbReference type="EMBL" id="FUXK01000002">
    <property type="protein sequence ID" value="SJZ45747.1"/>
    <property type="molecule type" value="Genomic_DNA"/>
</dbReference>
<accession>A0A1T4KTW5</accession>
<organism evidence="1 2">
    <name type="scientific">Segatella oulorum</name>
    <dbReference type="NCBI Taxonomy" id="28136"/>
    <lineage>
        <taxon>Bacteria</taxon>
        <taxon>Pseudomonadati</taxon>
        <taxon>Bacteroidota</taxon>
        <taxon>Bacteroidia</taxon>
        <taxon>Bacteroidales</taxon>
        <taxon>Prevotellaceae</taxon>
        <taxon>Segatella</taxon>
    </lineage>
</organism>
<proteinExistence type="predicted"/>
<sequence length="98" mass="10820">MQCVASQNHCTEAKCSAIDSTNHCTEAKCSAIDSTNHYTEAKCNAIDSTNHCAEAKSTLRTKKKEHNLVRRLCFGYKIEANVSPYSHSMVEGGFDEMS</sequence>
<evidence type="ECO:0000313" key="2">
    <source>
        <dbReference type="Proteomes" id="UP000190065"/>
    </source>
</evidence>
<gene>
    <name evidence="1" type="ORF">SAMN02745202_00156</name>
</gene>